<evidence type="ECO:0000259" key="3">
    <source>
        <dbReference type="PROSITE" id="PS50093"/>
    </source>
</evidence>
<feature type="domain" description="PKD" evidence="3">
    <location>
        <begin position="133"/>
        <end position="186"/>
    </location>
</feature>
<organism evidence="4">
    <name type="scientific">marine metagenome</name>
    <dbReference type="NCBI Taxonomy" id="408172"/>
    <lineage>
        <taxon>unclassified sequences</taxon>
        <taxon>metagenomes</taxon>
        <taxon>ecological metagenomes</taxon>
    </lineage>
</organism>
<feature type="transmembrane region" description="Helical" evidence="2">
    <location>
        <begin position="190"/>
        <end position="211"/>
    </location>
</feature>
<reference evidence="4" key="1">
    <citation type="submission" date="2018-05" db="EMBL/GenBank/DDBJ databases">
        <authorList>
            <person name="Lanie J.A."/>
            <person name="Ng W.-L."/>
            <person name="Kazmierczak K.M."/>
            <person name="Andrzejewski T.M."/>
            <person name="Davidsen T.M."/>
            <person name="Wayne K.J."/>
            <person name="Tettelin H."/>
            <person name="Glass J.I."/>
            <person name="Rusch D."/>
            <person name="Podicherti R."/>
            <person name="Tsui H.-C.T."/>
            <person name="Winkler M.E."/>
        </authorList>
    </citation>
    <scope>NUCLEOTIDE SEQUENCE</scope>
</reference>
<feature type="region of interest" description="Disordered" evidence="1">
    <location>
        <begin position="230"/>
        <end position="254"/>
    </location>
</feature>
<accession>A0A383A210</accession>
<evidence type="ECO:0000256" key="2">
    <source>
        <dbReference type="SAM" id="Phobius"/>
    </source>
</evidence>
<name>A0A383A210_9ZZZZ</name>
<feature type="non-terminal residue" evidence="4">
    <location>
        <position position="254"/>
    </location>
</feature>
<dbReference type="InterPro" id="IPR013783">
    <property type="entry name" value="Ig-like_fold"/>
</dbReference>
<dbReference type="PROSITE" id="PS50093">
    <property type="entry name" value="PKD"/>
    <property type="match status" value="1"/>
</dbReference>
<evidence type="ECO:0000256" key="1">
    <source>
        <dbReference type="SAM" id="MobiDB-lite"/>
    </source>
</evidence>
<dbReference type="SUPFAM" id="SSF49299">
    <property type="entry name" value="PKD domain"/>
    <property type="match status" value="1"/>
</dbReference>
<dbReference type="Pfam" id="PF00801">
    <property type="entry name" value="PKD"/>
    <property type="match status" value="1"/>
</dbReference>
<proteinExistence type="predicted"/>
<dbReference type="SMART" id="SM00089">
    <property type="entry name" value="PKD"/>
    <property type="match status" value="2"/>
</dbReference>
<dbReference type="InterPro" id="IPR000601">
    <property type="entry name" value="PKD_dom"/>
</dbReference>
<protein>
    <recommendedName>
        <fullName evidence="3">PKD domain-containing protein</fullName>
    </recommendedName>
</protein>
<keyword evidence="2" id="KW-0812">Transmembrane</keyword>
<evidence type="ECO:0000313" key="4">
    <source>
        <dbReference type="EMBL" id="SVE01744.1"/>
    </source>
</evidence>
<feature type="compositionally biased region" description="Polar residues" evidence="1">
    <location>
        <begin position="237"/>
        <end position="254"/>
    </location>
</feature>
<dbReference type="Gene3D" id="2.60.40.10">
    <property type="entry name" value="Immunoglobulins"/>
    <property type="match status" value="1"/>
</dbReference>
<keyword evidence="2" id="KW-0472">Membrane</keyword>
<sequence length="254" mass="28063">GAYVEQSSNLILTCDCSDNHDIDNIDWVWDTNIDSNHGLTYTVPTTQLGQHNLILRVTDMSGNSAEINLNFTIVDATSPELISVNWPNENLIQGTELDFSIKANDPEDSNLVFRWDMDLSTDTNNDGNKRNDWIIGAYDTSTNEASVSYTYSTPGVYTVMVQVVNSENRKLELTHSVAISEAAAPETSSLVYASGGIILLGLLGAGAYVVWRNIQQRISNIEAEGKNLTPEEHAEMKQQQLSQQLYGDDQNNLA</sequence>
<dbReference type="InterPro" id="IPR035986">
    <property type="entry name" value="PKD_dom_sf"/>
</dbReference>
<dbReference type="InterPro" id="IPR022409">
    <property type="entry name" value="PKD/Chitinase_dom"/>
</dbReference>
<dbReference type="AlphaFoldDB" id="A0A383A210"/>
<keyword evidence="2" id="KW-1133">Transmembrane helix</keyword>
<gene>
    <name evidence="4" type="ORF">METZ01_LOCUS454598</name>
</gene>
<dbReference type="EMBL" id="UINC01188499">
    <property type="protein sequence ID" value="SVE01744.1"/>
    <property type="molecule type" value="Genomic_DNA"/>
</dbReference>
<feature type="non-terminal residue" evidence="4">
    <location>
        <position position="1"/>
    </location>
</feature>